<sequence length="205" mass="20511">MRAFLVVCLLSAVCLANARGLVGSGRARARAGGRVFAGAEERGPSGFPGVTYTLGGNFGGHISGNLGTGLDGTGFGNQWGGYGSGFSGPWSSGFYPFGNLGYYPENYGFYGNNGWGSNYGLNGFYGAPWANQGYGYGFYPQFGSGYDGNFRNNGWNTGFGRVRRGAGPALVASGPAGASLAAAGAAAPSAASAGVAASGPSSTSP</sequence>
<feature type="chain" id="PRO_5002201812" evidence="1">
    <location>
        <begin position="19"/>
        <end position="205"/>
    </location>
</feature>
<dbReference type="EMBL" id="GBZX01000235">
    <property type="protein sequence ID" value="JAG92505.1"/>
    <property type="molecule type" value="mRNA"/>
</dbReference>
<feature type="signal peptide" evidence="1">
    <location>
        <begin position="1"/>
        <end position="18"/>
    </location>
</feature>
<evidence type="ECO:0000256" key="1">
    <source>
        <dbReference type="SAM" id="SignalP"/>
    </source>
</evidence>
<organism evidence="2">
    <name type="scientific">Amblyomma americanum</name>
    <name type="common">Lone star tick</name>
    <dbReference type="NCBI Taxonomy" id="6943"/>
    <lineage>
        <taxon>Eukaryota</taxon>
        <taxon>Metazoa</taxon>
        <taxon>Ecdysozoa</taxon>
        <taxon>Arthropoda</taxon>
        <taxon>Chelicerata</taxon>
        <taxon>Arachnida</taxon>
        <taxon>Acari</taxon>
        <taxon>Parasitiformes</taxon>
        <taxon>Ixodida</taxon>
        <taxon>Ixodoidea</taxon>
        <taxon>Ixodidae</taxon>
        <taxon>Amblyomminae</taxon>
        <taxon>Amblyomma</taxon>
    </lineage>
</organism>
<accession>A0A0C9R6B3</accession>
<name>A0A0C9R6B3_AMBAM</name>
<reference evidence="2" key="1">
    <citation type="journal article" date="2015" name="PLoS ONE">
        <title>An Insight into the Sialome of the Lone Star Tick, Amblyomma americanum, with a Glimpse on Its Time Dependent Gene Expression.</title>
        <authorList>
            <person name="Karim S."/>
            <person name="Ribeiro J.M."/>
        </authorList>
    </citation>
    <scope>NUCLEOTIDE SEQUENCE</scope>
    <source>
        <tissue evidence="2">Salivary gland</tissue>
    </source>
</reference>
<protein>
    <submittedName>
        <fullName evidence="2">Putative secreted protein 54</fullName>
    </submittedName>
</protein>
<evidence type="ECO:0000313" key="2">
    <source>
        <dbReference type="EMBL" id="JAG92505.1"/>
    </source>
</evidence>
<dbReference type="AlphaFoldDB" id="A0A0C9R6B3"/>
<keyword evidence="1" id="KW-0732">Signal</keyword>
<proteinExistence type="evidence at transcript level"/>